<proteinExistence type="predicted"/>
<dbReference type="RefSeq" id="WP_255914864.1">
    <property type="nucleotide sequence ID" value="NZ_JANFQO010000011.1"/>
</dbReference>
<protein>
    <recommendedName>
        <fullName evidence="4">DUF2306 domain-containing protein</fullName>
    </recommendedName>
</protein>
<accession>A0ABT1QTT0</accession>
<gene>
    <name evidence="2" type="ORF">NM961_13220</name>
</gene>
<sequence length="169" mass="17758">MFGITPFGWVHTAVSIAGLAAGIAALAASGRISRHSVRGKLFIWLTVGSCVSGLCIYRTGHFNEAHALSILTLLTLAAAVWLERAAAAPWMTYAHTALYSLALFFHFIPGFTETFTRVPDGAPLAAGPQDALVVGAIGIAFLGYLALVAFQFAMLRSGYRKTAAAAANS</sequence>
<feature type="transmembrane region" description="Helical" evidence="1">
    <location>
        <begin position="41"/>
        <end position="59"/>
    </location>
</feature>
<evidence type="ECO:0000313" key="3">
    <source>
        <dbReference type="Proteomes" id="UP001165498"/>
    </source>
</evidence>
<feature type="transmembrane region" description="Helical" evidence="1">
    <location>
        <begin position="65"/>
        <end position="83"/>
    </location>
</feature>
<name>A0ABT1QTT0_9GAMM</name>
<feature type="transmembrane region" description="Helical" evidence="1">
    <location>
        <begin position="90"/>
        <end position="111"/>
    </location>
</feature>
<reference evidence="2" key="1">
    <citation type="submission" date="2022-07" db="EMBL/GenBank/DDBJ databases">
        <title>Tahibacter sp., a new gammaproteobacterium isolated from the silt sample collected at pig farm.</title>
        <authorList>
            <person name="Chen H."/>
        </authorList>
    </citation>
    <scope>NUCLEOTIDE SEQUENCE</scope>
    <source>
        <strain evidence="2">P2K</strain>
    </source>
</reference>
<keyword evidence="1" id="KW-0472">Membrane</keyword>
<evidence type="ECO:0008006" key="4">
    <source>
        <dbReference type="Google" id="ProtNLM"/>
    </source>
</evidence>
<feature type="transmembrane region" description="Helical" evidence="1">
    <location>
        <begin position="131"/>
        <end position="153"/>
    </location>
</feature>
<feature type="transmembrane region" description="Helical" evidence="1">
    <location>
        <begin position="6"/>
        <end position="29"/>
    </location>
</feature>
<keyword evidence="3" id="KW-1185">Reference proteome</keyword>
<evidence type="ECO:0000256" key="1">
    <source>
        <dbReference type="SAM" id="Phobius"/>
    </source>
</evidence>
<comment type="caution">
    <text evidence="2">The sequence shown here is derived from an EMBL/GenBank/DDBJ whole genome shotgun (WGS) entry which is preliminary data.</text>
</comment>
<keyword evidence="1" id="KW-1133">Transmembrane helix</keyword>
<evidence type="ECO:0000313" key="2">
    <source>
        <dbReference type="EMBL" id="MCQ4165674.1"/>
    </source>
</evidence>
<dbReference type="EMBL" id="JANFQO010000011">
    <property type="protein sequence ID" value="MCQ4165674.1"/>
    <property type="molecule type" value="Genomic_DNA"/>
</dbReference>
<dbReference type="Proteomes" id="UP001165498">
    <property type="component" value="Unassembled WGS sequence"/>
</dbReference>
<keyword evidence="1" id="KW-0812">Transmembrane</keyword>
<organism evidence="2 3">
    <name type="scientific">Tahibacter harae</name>
    <dbReference type="NCBI Taxonomy" id="2963937"/>
    <lineage>
        <taxon>Bacteria</taxon>
        <taxon>Pseudomonadati</taxon>
        <taxon>Pseudomonadota</taxon>
        <taxon>Gammaproteobacteria</taxon>
        <taxon>Lysobacterales</taxon>
        <taxon>Rhodanobacteraceae</taxon>
        <taxon>Tahibacter</taxon>
    </lineage>
</organism>